<comment type="catalytic activity">
    <reaction evidence="8">
        <text>L-seryl-[protein] + ATP = O-phospho-L-seryl-[protein] + ADP + H(+)</text>
        <dbReference type="Rhea" id="RHEA:17989"/>
        <dbReference type="Rhea" id="RHEA-COMP:9863"/>
        <dbReference type="Rhea" id="RHEA-COMP:11604"/>
        <dbReference type="ChEBI" id="CHEBI:15378"/>
        <dbReference type="ChEBI" id="CHEBI:29999"/>
        <dbReference type="ChEBI" id="CHEBI:30616"/>
        <dbReference type="ChEBI" id="CHEBI:83421"/>
        <dbReference type="ChEBI" id="CHEBI:456216"/>
        <dbReference type="EC" id="2.7.11.1"/>
    </reaction>
</comment>
<evidence type="ECO:0000313" key="11">
    <source>
        <dbReference type="EMBL" id="CAG9983125.1"/>
    </source>
</evidence>
<dbReference type="SMART" id="SM00220">
    <property type="entry name" value="S_TKc"/>
    <property type="match status" value="1"/>
</dbReference>
<sequence>MAASGPSRSTSRQEEDWVTIKPSWQGSTQPTCKVNTILNAMSSNNFGSSHEDISRKLACVTDYWLPITSHSTMPPALEPSQCHMFIQQQSSVLDPAFEFNGQHYNLDNNASIPEGQRLPRNIEYKKTLGQGHFGYVAQVSDKNGRAYALKVISRKTQHDDAREQMRMAKQEIEVLRRVDHVHCIKFVGSYTDAKSIGIIVNPAADCNLAKFLSHFDHRNEDQYMVLASFFGSLASALEYLHYDVRIRHKDIKPQNILVKGENVMLADFGISLDWSEKTHSTTNQEAIRSPVYCSPEVARGEPRNSRSDVWSLGCVFLEMAAVIHGQPSTYVQNILQSHGCCNFRDCPEGIEEAITTLRKTGLKDRHLPLDWVKQMLMMRKEDRWTSAVLRDEIYKSRGQSDLSFCGTCCEEHKPRSPASSPVLAPTMTGAEIVADTYGELNKAAEITEKAELYSATKGWQTVTLIRREDISINWIPAGLVDSCNLEMLVNKDQRDLNLAGLPYASSKYVELTFTVGGGPVLKRDFWVAPLTAPLHSLIWNTSTQ</sequence>
<keyword evidence="5" id="KW-0418">Kinase</keyword>
<keyword evidence="4 9" id="KW-0547">Nucleotide-binding</keyword>
<proteinExistence type="predicted"/>
<keyword evidence="2" id="KW-0723">Serine/threonine-protein kinase</keyword>
<dbReference type="PROSITE" id="PS50011">
    <property type="entry name" value="PROTEIN_KINASE_DOM"/>
    <property type="match status" value="1"/>
</dbReference>
<dbReference type="AlphaFoldDB" id="A0A9N9Y0Z7"/>
<dbReference type="CDD" id="cd00180">
    <property type="entry name" value="PKc"/>
    <property type="match status" value="1"/>
</dbReference>
<feature type="binding site" evidence="9">
    <location>
        <position position="150"/>
    </location>
    <ligand>
        <name>ATP</name>
        <dbReference type="ChEBI" id="CHEBI:30616"/>
    </ligand>
</feature>
<name>A0A9N9Y0Z7_9HYPO</name>
<evidence type="ECO:0000256" key="7">
    <source>
        <dbReference type="ARBA" id="ARBA00047899"/>
    </source>
</evidence>
<dbReference type="EC" id="2.7.11.1" evidence="1"/>
<reference evidence="11" key="1">
    <citation type="submission" date="2021-10" db="EMBL/GenBank/DDBJ databases">
        <authorList>
            <person name="Piombo E."/>
        </authorList>
    </citation>
    <scope>NUCLEOTIDE SEQUENCE</scope>
</reference>
<dbReference type="GO" id="GO:0005524">
    <property type="term" value="F:ATP binding"/>
    <property type="evidence" value="ECO:0007669"/>
    <property type="project" value="UniProtKB-UniRule"/>
</dbReference>
<protein>
    <recommendedName>
        <fullName evidence="1">non-specific serine/threonine protein kinase</fullName>
        <ecNumber evidence="1">2.7.11.1</ecNumber>
    </recommendedName>
</protein>
<dbReference type="GO" id="GO:0005737">
    <property type="term" value="C:cytoplasm"/>
    <property type="evidence" value="ECO:0007669"/>
    <property type="project" value="TreeGrafter"/>
</dbReference>
<evidence type="ECO:0000313" key="12">
    <source>
        <dbReference type="Proteomes" id="UP000754883"/>
    </source>
</evidence>
<evidence type="ECO:0000256" key="8">
    <source>
        <dbReference type="ARBA" id="ARBA00048679"/>
    </source>
</evidence>
<evidence type="ECO:0000256" key="3">
    <source>
        <dbReference type="ARBA" id="ARBA00022679"/>
    </source>
</evidence>
<dbReference type="PANTHER" id="PTHR24361">
    <property type="entry name" value="MITOGEN-ACTIVATED KINASE KINASE KINASE"/>
    <property type="match status" value="1"/>
</dbReference>
<comment type="caution">
    <text evidence="11">The sequence shown here is derived from an EMBL/GenBank/DDBJ whole genome shotgun (WGS) entry which is preliminary data.</text>
</comment>
<dbReference type="InterPro" id="IPR000719">
    <property type="entry name" value="Prot_kinase_dom"/>
</dbReference>
<dbReference type="Gene3D" id="1.10.510.10">
    <property type="entry name" value="Transferase(Phosphotransferase) domain 1"/>
    <property type="match status" value="1"/>
</dbReference>
<dbReference type="InterPro" id="IPR008271">
    <property type="entry name" value="Ser/Thr_kinase_AS"/>
</dbReference>
<evidence type="ECO:0000256" key="9">
    <source>
        <dbReference type="PROSITE-ProRule" id="PRU10141"/>
    </source>
</evidence>
<dbReference type="InterPro" id="IPR017441">
    <property type="entry name" value="Protein_kinase_ATP_BS"/>
</dbReference>
<evidence type="ECO:0000259" key="10">
    <source>
        <dbReference type="PROSITE" id="PS50011"/>
    </source>
</evidence>
<dbReference type="InterPro" id="IPR053235">
    <property type="entry name" value="Ser_Thr_kinase"/>
</dbReference>
<accession>A0A9N9Y0Z7</accession>
<keyword evidence="12" id="KW-1185">Reference proteome</keyword>
<evidence type="ECO:0000256" key="1">
    <source>
        <dbReference type="ARBA" id="ARBA00012513"/>
    </source>
</evidence>
<keyword evidence="6 9" id="KW-0067">ATP-binding</keyword>
<keyword evidence="3" id="KW-0808">Transferase</keyword>
<dbReference type="PROSITE" id="PS00107">
    <property type="entry name" value="PROTEIN_KINASE_ATP"/>
    <property type="match status" value="1"/>
</dbReference>
<dbReference type="GO" id="GO:0004674">
    <property type="term" value="F:protein serine/threonine kinase activity"/>
    <property type="evidence" value="ECO:0007669"/>
    <property type="project" value="UniProtKB-KW"/>
</dbReference>
<dbReference type="Gene3D" id="3.30.200.20">
    <property type="entry name" value="Phosphorylase Kinase, domain 1"/>
    <property type="match status" value="1"/>
</dbReference>
<evidence type="ECO:0000256" key="2">
    <source>
        <dbReference type="ARBA" id="ARBA00022527"/>
    </source>
</evidence>
<gene>
    <name evidence="11" type="ORF">CBYS24578_00017855</name>
</gene>
<dbReference type="Proteomes" id="UP000754883">
    <property type="component" value="Unassembled WGS sequence"/>
</dbReference>
<dbReference type="OrthoDB" id="248923at2759"/>
<feature type="domain" description="Protein kinase" evidence="10">
    <location>
        <begin position="122"/>
        <end position="395"/>
    </location>
</feature>
<dbReference type="InterPro" id="IPR011009">
    <property type="entry name" value="Kinase-like_dom_sf"/>
</dbReference>
<dbReference type="PROSITE" id="PS00108">
    <property type="entry name" value="PROTEIN_KINASE_ST"/>
    <property type="match status" value="1"/>
</dbReference>
<organism evidence="11 12">
    <name type="scientific">Clonostachys byssicola</name>
    <dbReference type="NCBI Taxonomy" id="160290"/>
    <lineage>
        <taxon>Eukaryota</taxon>
        <taxon>Fungi</taxon>
        <taxon>Dikarya</taxon>
        <taxon>Ascomycota</taxon>
        <taxon>Pezizomycotina</taxon>
        <taxon>Sordariomycetes</taxon>
        <taxon>Hypocreomycetidae</taxon>
        <taxon>Hypocreales</taxon>
        <taxon>Bionectriaceae</taxon>
        <taxon>Clonostachys</taxon>
    </lineage>
</organism>
<dbReference type="EMBL" id="CABFNO020001359">
    <property type="protein sequence ID" value="CAG9983125.1"/>
    <property type="molecule type" value="Genomic_DNA"/>
</dbReference>
<dbReference type="Pfam" id="PF00069">
    <property type="entry name" value="Pkinase"/>
    <property type="match status" value="1"/>
</dbReference>
<comment type="catalytic activity">
    <reaction evidence="7">
        <text>L-threonyl-[protein] + ATP = O-phospho-L-threonyl-[protein] + ADP + H(+)</text>
        <dbReference type="Rhea" id="RHEA:46608"/>
        <dbReference type="Rhea" id="RHEA-COMP:11060"/>
        <dbReference type="Rhea" id="RHEA-COMP:11605"/>
        <dbReference type="ChEBI" id="CHEBI:15378"/>
        <dbReference type="ChEBI" id="CHEBI:30013"/>
        <dbReference type="ChEBI" id="CHEBI:30616"/>
        <dbReference type="ChEBI" id="CHEBI:61977"/>
        <dbReference type="ChEBI" id="CHEBI:456216"/>
        <dbReference type="EC" id="2.7.11.1"/>
    </reaction>
</comment>
<dbReference type="PANTHER" id="PTHR24361:SF433">
    <property type="entry name" value="PROTEIN KINASE DOMAIN-CONTAINING PROTEIN"/>
    <property type="match status" value="1"/>
</dbReference>
<dbReference type="SUPFAM" id="SSF56112">
    <property type="entry name" value="Protein kinase-like (PK-like)"/>
    <property type="match status" value="1"/>
</dbReference>
<evidence type="ECO:0000256" key="5">
    <source>
        <dbReference type="ARBA" id="ARBA00022777"/>
    </source>
</evidence>
<evidence type="ECO:0000256" key="4">
    <source>
        <dbReference type="ARBA" id="ARBA00022741"/>
    </source>
</evidence>
<evidence type="ECO:0000256" key="6">
    <source>
        <dbReference type="ARBA" id="ARBA00022840"/>
    </source>
</evidence>